<comment type="caution">
    <text evidence="3">The sequence shown here is derived from an EMBL/GenBank/DDBJ whole genome shotgun (WGS) entry which is preliminary data.</text>
</comment>
<feature type="compositionally biased region" description="Polar residues" evidence="1">
    <location>
        <begin position="617"/>
        <end position="628"/>
    </location>
</feature>
<reference evidence="3 4" key="1">
    <citation type="journal article" date="2024" name="Commun. Biol.">
        <title>Comparative genomic analysis of thermophilic fungi reveals convergent evolutionary adaptations and gene losses.</title>
        <authorList>
            <person name="Steindorff A.S."/>
            <person name="Aguilar-Pontes M.V."/>
            <person name="Robinson A.J."/>
            <person name="Andreopoulos B."/>
            <person name="LaButti K."/>
            <person name="Kuo A."/>
            <person name="Mondo S."/>
            <person name="Riley R."/>
            <person name="Otillar R."/>
            <person name="Haridas S."/>
            <person name="Lipzen A."/>
            <person name="Grimwood J."/>
            <person name="Schmutz J."/>
            <person name="Clum A."/>
            <person name="Reid I.D."/>
            <person name="Moisan M.C."/>
            <person name="Butler G."/>
            <person name="Nguyen T.T.M."/>
            <person name="Dewar K."/>
            <person name="Conant G."/>
            <person name="Drula E."/>
            <person name="Henrissat B."/>
            <person name="Hansel C."/>
            <person name="Singer S."/>
            <person name="Hutchinson M.I."/>
            <person name="de Vries R.P."/>
            <person name="Natvig D.O."/>
            <person name="Powell A.J."/>
            <person name="Tsang A."/>
            <person name="Grigoriev I.V."/>
        </authorList>
    </citation>
    <scope>NUCLEOTIDE SEQUENCE [LARGE SCALE GENOMIC DNA]</scope>
    <source>
        <strain evidence="3 4">CBS 494.80</strain>
    </source>
</reference>
<feature type="region of interest" description="Disordered" evidence="1">
    <location>
        <begin position="341"/>
        <end position="382"/>
    </location>
</feature>
<dbReference type="EMBL" id="JAZHXI010000008">
    <property type="protein sequence ID" value="KAL2068703.1"/>
    <property type="molecule type" value="Genomic_DNA"/>
</dbReference>
<feature type="compositionally biased region" description="Basic and acidic residues" evidence="1">
    <location>
        <begin position="494"/>
        <end position="509"/>
    </location>
</feature>
<evidence type="ECO:0000313" key="3">
    <source>
        <dbReference type="EMBL" id="KAL2068703.1"/>
    </source>
</evidence>
<feature type="domain" description="BZIP" evidence="2">
    <location>
        <begin position="734"/>
        <end position="790"/>
    </location>
</feature>
<feature type="region of interest" description="Disordered" evidence="1">
    <location>
        <begin position="245"/>
        <end position="277"/>
    </location>
</feature>
<accession>A0ABR4CFG1</accession>
<feature type="compositionally biased region" description="Basic and acidic residues" evidence="1">
    <location>
        <begin position="554"/>
        <end position="567"/>
    </location>
</feature>
<sequence>MKIPPGFLDSNGKAAKGDFVLSKGDDQVEVQEFGTVTEGNQTSCYVLTSPGDELTLSFALRAGIANHADFVVDGVLRNCRTAPTRGFNGSFDKVVYQGRKSGTKRAAVRYSRMMVKQRGTVEGMVSTDTNTPSKVGSLEVHLYRADPGSSTDSNSEALAQSPNADRPPAFDKCAEWYDCNSNLGFIGPPPPFEIGFFDHTEVGKSRKDSLTKDLPGDYKLWGIFTFNLRSAEDLRQLGFNCSPELTPSHLPSATDPLTGTSGPNNRGDKLDSDATSTEKALVEEMTGNVRDKTPDCAQSQKIKAAARPAPNLAPPTTVSGLLHALSSANRHASSEVRNNLDDISARGSSSPTTSKPNITERQAHVPRNASPQGVGASLSSEPVPATTIFQDSKEAVVLKQEFMDHQSAQSTKELLARTPTVLRGVGGKGTSPAHQAFLVKGSIRESETRSPTPSQDDRNRIDEDGSFPARLPNQRAIDTMFSPGKAGFSQSRGMAEEKPALSKSIHDHPNGQIDSLSFIKSAAFDLDVPHEGSQRPKASSRAPSEVSDAPTEVADPKDIARAVRSSERSTQSTNTSHIFQHDHLGLGIFNGPSFKTESIEYEQGNHTYPSPILGNSKYPTPRSNIGSPLHQSFTARAARGPSIGSPGQPLRDLWVRQATSNSPTPRQETPKNFPPDQALKQSDLRPTTPLKRKSDLMTGYNTPDAGSRKSSVAPGDRTPELVVDKAAAEARMAIAERKRADLKERLGAAQERKREKEKIRELNQRAADVERENAEMEAELALIDEENNFL</sequence>
<organism evidence="3 4">
    <name type="scientific">Oculimacula yallundae</name>
    <dbReference type="NCBI Taxonomy" id="86028"/>
    <lineage>
        <taxon>Eukaryota</taxon>
        <taxon>Fungi</taxon>
        <taxon>Dikarya</taxon>
        <taxon>Ascomycota</taxon>
        <taxon>Pezizomycotina</taxon>
        <taxon>Leotiomycetes</taxon>
        <taxon>Helotiales</taxon>
        <taxon>Ploettnerulaceae</taxon>
        <taxon>Oculimacula</taxon>
    </lineage>
</organism>
<feature type="region of interest" description="Disordered" evidence="1">
    <location>
        <begin position="746"/>
        <end position="773"/>
    </location>
</feature>
<keyword evidence="4" id="KW-1185">Reference proteome</keyword>
<dbReference type="PROSITE" id="PS50217">
    <property type="entry name" value="BZIP"/>
    <property type="match status" value="1"/>
</dbReference>
<protein>
    <recommendedName>
        <fullName evidence="2">BZIP domain-containing protein</fullName>
    </recommendedName>
</protein>
<feature type="compositionally biased region" description="Polar residues" evidence="1">
    <location>
        <begin position="148"/>
        <end position="163"/>
    </location>
</feature>
<feature type="compositionally biased region" description="Polar residues" evidence="1">
    <location>
        <begin position="568"/>
        <end position="578"/>
    </location>
</feature>
<dbReference type="Proteomes" id="UP001595075">
    <property type="component" value="Unassembled WGS sequence"/>
</dbReference>
<proteinExistence type="predicted"/>
<feature type="region of interest" description="Disordered" evidence="1">
    <location>
        <begin position="438"/>
        <end position="509"/>
    </location>
</feature>
<evidence type="ECO:0000313" key="4">
    <source>
        <dbReference type="Proteomes" id="UP001595075"/>
    </source>
</evidence>
<feature type="compositionally biased region" description="Polar residues" evidence="1">
    <location>
        <begin position="346"/>
        <end position="360"/>
    </location>
</feature>
<name>A0ABR4CFG1_9HELO</name>
<feature type="compositionally biased region" description="Polar residues" evidence="1">
    <location>
        <begin position="245"/>
        <end position="264"/>
    </location>
</feature>
<dbReference type="InterPro" id="IPR004827">
    <property type="entry name" value="bZIP"/>
</dbReference>
<feature type="region of interest" description="Disordered" evidence="1">
    <location>
        <begin position="290"/>
        <end position="318"/>
    </location>
</feature>
<evidence type="ECO:0000256" key="1">
    <source>
        <dbReference type="SAM" id="MobiDB-lite"/>
    </source>
</evidence>
<evidence type="ECO:0000259" key="2">
    <source>
        <dbReference type="PROSITE" id="PS50217"/>
    </source>
</evidence>
<feature type="region of interest" description="Disordered" evidence="1">
    <location>
        <begin position="145"/>
        <end position="165"/>
    </location>
</feature>
<feature type="region of interest" description="Disordered" evidence="1">
    <location>
        <begin position="659"/>
        <end position="719"/>
    </location>
</feature>
<feature type="region of interest" description="Disordered" evidence="1">
    <location>
        <begin position="529"/>
        <end position="579"/>
    </location>
</feature>
<gene>
    <name evidence="3" type="ORF">VTL71DRAFT_15041</name>
</gene>
<feature type="region of interest" description="Disordered" evidence="1">
    <location>
        <begin position="605"/>
        <end position="628"/>
    </location>
</feature>